<gene>
    <name evidence="2" type="ORF">JBF12_41285</name>
</gene>
<dbReference type="Proteomes" id="UP000638849">
    <property type="component" value="Unassembled WGS sequence"/>
</dbReference>
<comment type="caution">
    <text evidence="2">The sequence shown here is derived from an EMBL/GenBank/DDBJ whole genome shotgun (WGS) entry which is preliminary data.</text>
</comment>
<evidence type="ECO:0000313" key="3">
    <source>
        <dbReference type="Proteomes" id="UP000638849"/>
    </source>
</evidence>
<organism evidence="2 3">
    <name type="scientific">Streptomyces javensis</name>
    <dbReference type="NCBI Taxonomy" id="114698"/>
    <lineage>
        <taxon>Bacteria</taxon>
        <taxon>Bacillati</taxon>
        <taxon>Actinomycetota</taxon>
        <taxon>Actinomycetes</taxon>
        <taxon>Kitasatosporales</taxon>
        <taxon>Streptomycetaceae</taxon>
        <taxon>Streptomyces</taxon>
        <taxon>Streptomyces violaceusniger group</taxon>
    </lineage>
</organism>
<keyword evidence="3" id="KW-1185">Reference proteome</keyword>
<dbReference type="Gene3D" id="3.40.50.620">
    <property type="entry name" value="HUPs"/>
    <property type="match status" value="1"/>
</dbReference>
<dbReference type="InterPro" id="IPR014729">
    <property type="entry name" value="Rossmann-like_a/b/a_fold"/>
</dbReference>
<proteinExistence type="predicted"/>
<name>A0ABS0RQX1_9ACTN</name>
<evidence type="ECO:0000313" key="2">
    <source>
        <dbReference type="EMBL" id="MBI0319300.1"/>
    </source>
</evidence>
<dbReference type="RefSeq" id="WP_198281795.1">
    <property type="nucleotide sequence ID" value="NZ_BAAAIF010000018.1"/>
</dbReference>
<dbReference type="EMBL" id="JAEEAQ010000799">
    <property type="protein sequence ID" value="MBI0319300.1"/>
    <property type="molecule type" value="Genomic_DNA"/>
</dbReference>
<accession>A0ABS0RQX1</accession>
<feature type="region of interest" description="Disordered" evidence="1">
    <location>
        <begin position="320"/>
        <end position="341"/>
    </location>
</feature>
<sequence>MTAQLDLFATGSTDFDAVELVAQQDFVILNLSGGKDGLRAAVKAREAARQAGVEDRLWTVHASLGPMEWPACTVDGVRYPSVGELAAAHSRLLGVPPGRHLELRRHRDAVPYDLLTFIAERGDWPWLGRARFCTGDWKTKLIFGAFSQAARDFKKANGRPARMLNVLGLRADESPDRRKRPVLQRTTDNSHRIVDEWLPAHGDSTAFVKEWSDAEGWPHHWAYDSAPGAGDWAGSTRCSCSACVFSSRRDLLLAVARRPRLAALYAEVEHARGIPFNPSTTIVSVIEEARRPGAPGPGVVLDDDNADFDALTKAVRAALTQPPKRKPRPHQGPGTLPMLGAGCDGCSLSGDTVFGQKPDGVIREQQEGSPA</sequence>
<protein>
    <submittedName>
        <fullName evidence="2">Phosphoadenosine phosphosulfate reductase</fullName>
    </submittedName>
</protein>
<reference evidence="2 3" key="1">
    <citation type="submission" date="2020-12" db="EMBL/GenBank/DDBJ databases">
        <authorList>
            <person name="Kusuma A.B."/>
            <person name="Nouioui I."/>
            <person name="Goodfellow M."/>
        </authorList>
    </citation>
    <scope>NUCLEOTIDE SEQUENCE [LARGE SCALE GENOMIC DNA]</scope>
    <source>
        <strain evidence="2 3">DSM 41764</strain>
    </source>
</reference>
<evidence type="ECO:0000256" key="1">
    <source>
        <dbReference type="SAM" id="MobiDB-lite"/>
    </source>
</evidence>